<feature type="compositionally biased region" description="Gly residues" evidence="1">
    <location>
        <begin position="324"/>
        <end position="333"/>
    </location>
</feature>
<proteinExistence type="predicted"/>
<feature type="compositionally biased region" description="Basic residues" evidence="1">
    <location>
        <begin position="239"/>
        <end position="256"/>
    </location>
</feature>
<dbReference type="RefSeq" id="XP_064665871.1">
    <property type="nucleotide sequence ID" value="XM_064809647.1"/>
</dbReference>
<dbReference type="GeneID" id="89933771"/>
<feature type="region of interest" description="Disordered" evidence="1">
    <location>
        <begin position="239"/>
        <end position="361"/>
    </location>
</feature>
<evidence type="ECO:0000313" key="2">
    <source>
        <dbReference type="EMBL" id="KAK4108301.1"/>
    </source>
</evidence>
<gene>
    <name evidence="2" type="ORF">N656DRAFT_435469</name>
</gene>
<dbReference type="EMBL" id="MU853364">
    <property type="protein sequence ID" value="KAK4108301.1"/>
    <property type="molecule type" value="Genomic_DNA"/>
</dbReference>
<dbReference type="AlphaFoldDB" id="A0AAN6QIZ3"/>
<keyword evidence="3" id="KW-1185">Reference proteome</keyword>
<sequence>MLPGRSSMTSPWFLQGSRQSPFGATLLVGEHAKAVKGFTHPAERTRYVWKNNAQIRQDEADYLAKGGDLKGCYVSLGKSGIVALDSCKVTEYGDLVVITVLAMTTSWHALDGVNTWGIVIHKKKPTEILLLNHMEGAGTLRLSDQANCWGGEALMMRAFTDFPLHLEAIQSGKTVDEVVKTRSADFQTKWRRSLTFFTLFDVAGMFLATARAATGGNMEYDKYDTRDLVYENDSRHVARHWRQHGRSARPRRRTGRQTHQPPARLHSRWRAPRPRPRHHPRQQRGGERHDGGGRLQNRAGRHGAQVRAKQARSTHGRRRRQGGLPQGHGGPHQGQGRRGRQEPTAGRDAPIAARSDGHDTP</sequence>
<evidence type="ECO:0000313" key="3">
    <source>
        <dbReference type="Proteomes" id="UP001302812"/>
    </source>
</evidence>
<feature type="compositionally biased region" description="Basic residues" evidence="1">
    <location>
        <begin position="309"/>
        <end position="321"/>
    </location>
</feature>
<comment type="caution">
    <text evidence="2">The sequence shown here is derived from an EMBL/GenBank/DDBJ whole genome shotgun (WGS) entry which is preliminary data.</text>
</comment>
<feature type="compositionally biased region" description="Basic residues" evidence="1">
    <location>
        <begin position="265"/>
        <end position="282"/>
    </location>
</feature>
<accession>A0AAN6QIZ3</accession>
<name>A0AAN6QIZ3_9PEZI</name>
<evidence type="ECO:0000256" key="1">
    <source>
        <dbReference type="SAM" id="MobiDB-lite"/>
    </source>
</evidence>
<dbReference type="Proteomes" id="UP001302812">
    <property type="component" value="Unassembled WGS sequence"/>
</dbReference>
<reference evidence="2" key="2">
    <citation type="submission" date="2023-05" db="EMBL/GenBank/DDBJ databases">
        <authorList>
            <consortium name="Lawrence Berkeley National Laboratory"/>
            <person name="Steindorff A."/>
            <person name="Hensen N."/>
            <person name="Bonometti L."/>
            <person name="Westerberg I."/>
            <person name="Brannstrom I.O."/>
            <person name="Guillou S."/>
            <person name="Cros-Aarteil S."/>
            <person name="Calhoun S."/>
            <person name="Haridas S."/>
            <person name="Kuo A."/>
            <person name="Mondo S."/>
            <person name="Pangilinan J."/>
            <person name="Riley R."/>
            <person name="Labutti K."/>
            <person name="Andreopoulos B."/>
            <person name="Lipzen A."/>
            <person name="Chen C."/>
            <person name="Yanf M."/>
            <person name="Daum C."/>
            <person name="Ng V."/>
            <person name="Clum A."/>
            <person name="Ohm R."/>
            <person name="Martin F."/>
            <person name="Silar P."/>
            <person name="Natvig D."/>
            <person name="Lalanne C."/>
            <person name="Gautier V."/>
            <person name="Ament-Velasquez S.L."/>
            <person name="Kruys A."/>
            <person name="Hutchinson M.I."/>
            <person name="Powell A.J."/>
            <person name="Barry K."/>
            <person name="Miller A.N."/>
            <person name="Grigoriev I.V."/>
            <person name="Debuchy R."/>
            <person name="Gladieux P."/>
            <person name="Thoren M.H."/>
            <person name="Johannesson H."/>
        </authorList>
    </citation>
    <scope>NUCLEOTIDE SEQUENCE</scope>
    <source>
        <strain evidence="2">CBS 508.74</strain>
    </source>
</reference>
<organism evidence="2 3">
    <name type="scientific">Canariomyces notabilis</name>
    <dbReference type="NCBI Taxonomy" id="2074819"/>
    <lineage>
        <taxon>Eukaryota</taxon>
        <taxon>Fungi</taxon>
        <taxon>Dikarya</taxon>
        <taxon>Ascomycota</taxon>
        <taxon>Pezizomycotina</taxon>
        <taxon>Sordariomycetes</taxon>
        <taxon>Sordariomycetidae</taxon>
        <taxon>Sordariales</taxon>
        <taxon>Chaetomiaceae</taxon>
        <taxon>Canariomyces</taxon>
    </lineage>
</organism>
<reference evidence="2" key="1">
    <citation type="journal article" date="2023" name="Mol. Phylogenet. Evol.">
        <title>Genome-scale phylogeny and comparative genomics of the fungal order Sordariales.</title>
        <authorList>
            <person name="Hensen N."/>
            <person name="Bonometti L."/>
            <person name="Westerberg I."/>
            <person name="Brannstrom I.O."/>
            <person name="Guillou S."/>
            <person name="Cros-Aarteil S."/>
            <person name="Calhoun S."/>
            <person name="Haridas S."/>
            <person name="Kuo A."/>
            <person name="Mondo S."/>
            <person name="Pangilinan J."/>
            <person name="Riley R."/>
            <person name="LaButti K."/>
            <person name="Andreopoulos B."/>
            <person name="Lipzen A."/>
            <person name="Chen C."/>
            <person name="Yan M."/>
            <person name="Daum C."/>
            <person name="Ng V."/>
            <person name="Clum A."/>
            <person name="Steindorff A."/>
            <person name="Ohm R.A."/>
            <person name="Martin F."/>
            <person name="Silar P."/>
            <person name="Natvig D.O."/>
            <person name="Lalanne C."/>
            <person name="Gautier V."/>
            <person name="Ament-Velasquez S.L."/>
            <person name="Kruys A."/>
            <person name="Hutchinson M.I."/>
            <person name="Powell A.J."/>
            <person name="Barry K."/>
            <person name="Miller A.N."/>
            <person name="Grigoriev I.V."/>
            <person name="Debuchy R."/>
            <person name="Gladieux P."/>
            <person name="Hiltunen Thoren M."/>
            <person name="Johannesson H."/>
        </authorList>
    </citation>
    <scope>NUCLEOTIDE SEQUENCE</scope>
    <source>
        <strain evidence="2">CBS 508.74</strain>
    </source>
</reference>
<protein>
    <submittedName>
        <fullName evidence="2">Uncharacterized protein</fullName>
    </submittedName>
</protein>